<evidence type="ECO:0000256" key="2">
    <source>
        <dbReference type="ARBA" id="ARBA00022475"/>
    </source>
</evidence>
<sequence length="402" mass="42581">MNESLALEKKAIWLMALIQLVNAVDFMIVMPLGADFARALHMSAANIGYLGGSYTLAAAVSSLLVAKYIDRFDRKHVVLVMLIGLSVATLMCANAWNMESLMATRMLAGFFAGPLVAIALAIVTDCVPVERRGRAMAIVMGAFSIAAIAGIPLGLKLASWYDWSAPFYIVGTSGMLVAVVVMVLLPSLKGHLQSTASTPEEVSLLALLSHRQVLLAMASLGVAVFSTFLLVPNLAVWLQLNVGVARDDLSLYYLVGGVTSVIALQVVGRMLDSMGGRVVAMGLAVGIVVVIADGFMHVSVLPPLVIFTLFMALTATRTIVATTVNTTVPAPKVRGAFMSLQSIGQHVFSGLAAILSSSLLVEEQHQLRNLELVAACALALSILQPLILQRLLKQQALSPATS</sequence>
<dbReference type="PANTHER" id="PTHR43124">
    <property type="entry name" value="PURINE EFFLUX PUMP PBUE"/>
    <property type="match status" value="1"/>
</dbReference>
<dbReference type="InterPro" id="IPR036259">
    <property type="entry name" value="MFS_trans_sf"/>
</dbReference>
<organism evidence="6">
    <name type="scientific">Vibrio coralliilyticus</name>
    <dbReference type="NCBI Taxonomy" id="190893"/>
    <lineage>
        <taxon>Bacteria</taxon>
        <taxon>Pseudomonadati</taxon>
        <taxon>Pseudomonadota</taxon>
        <taxon>Gammaproteobacteria</taxon>
        <taxon>Vibrionales</taxon>
        <taxon>Vibrionaceae</taxon>
        <taxon>Vibrio</taxon>
    </lineage>
</organism>
<dbReference type="RefSeq" id="WP_021455610.1">
    <property type="nucleotide sequence ID" value="NZ_CP063053.1"/>
</dbReference>
<comment type="subcellular location">
    <subcellularLocation>
        <location evidence="1">Cell membrane</location>
        <topology evidence="1">Multi-pass membrane protein</topology>
    </subcellularLocation>
</comment>
<dbReference type="CDD" id="cd17324">
    <property type="entry name" value="MFS_NepI_like"/>
    <property type="match status" value="1"/>
</dbReference>
<dbReference type="InterPro" id="IPR011701">
    <property type="entry name" value="MFS"/>
</dbReference>
<gene>
    <name evidence="6" type="ORF">TW71_08065</name>
</gene>
<dbReference type="GO" id="GO:0022857">
    <property type="term" value="F:transmembrane transporter activity"/>
    <property type="evidence" value="ECO:0007669"/>
    <property type="project" value="InterPro"/>
</dbReference>
<keyword evidence="4" id="KW-1133">Transmembrane helix</keyword>
<dbReference type="PANTHER" id="PTHR43124:SF3">
    <property type="entry name" value="CHLORAMPHENICOL EFFLUX PUMP RV0191"/>
    <property type="match status" value="1"/>
</dbReference>
<comment type="caution">
    <text evidence="6">The sequence shown here is derived from an EMBL/GenBank/DDBJ whole genome shotgun (WGS) entry which is preliminary data.</text>
</comment>
<dbReference type="InterPro" id="IPR020846">
    <property type="entry name" value="MFS_dom"/>
</dbReference>
<evidence type="ECO:0000313" key="6">
    <source>
        <dbReference type="EMBL" id="KJY74892.1"/>
    </source>
</evidence>
<dbReference type="EMBL" id="JXXR01000008">
    <property type="protein sequence ID" value="KJY74892.1"/>
    <property type="molecule type" value="Genomic_DNA"/>
</dbReference>
<evidence type="ECO:0000256" key="1">
    <source>
        <dbReference type="ARBA" id="ARBA00004651"/>
    </source>
</evidence>
<evidence type="ECO:0000256" key="5">
    <source>
        <dbReference type="ARBA" id="ARBA00023136"/>
    </source>
</evidence>
<proteinExistence type="predicted"/>
<dbReference type="SUPFAM" id="SSF103473">
    <property type="entry name" value="MFS general substrate transporter"/>
    <property type="match status" value="1"/>
</dbReference>
<protein>
    <submittedName>
        <fullName evidence="6">Major facilitator transporter</fullName>
    </submittedName>
</protein>
<dbReference type="Pfam" id="PF07690">
    <property type="entry name" value="MFS_1"/>
    <property type="match status" value="1"/>
</dbReference>
<dbReference type="AlphaFoldDB" id="A0A2A2MQZ6"/>
<dbReference type="InterPro" id="IPR050189">
    <property type="entry name" value="MFS_Efflux_Transporters"/>
</dbReference>
<evidence type="ECO:0000256" key="3">
    <source>
        <dbReference type="ARBA" id="ARBA00022692"/>
    </source>
</evidence>
<accession>A0A2A2MQZ6</accession>
<name>A0A2A2MQZ6_9VIBR</name>
<keyword evidence="2" id="KW-1003">Cell membrane</keyword>
<evidence type="ECO:0000256" key="4">
    <source>
        <dbReference type="ARBA" id="ARBA00022989"/>
    </source>
</evidence>
<reference evidence="6" key="1">
    <citation type="journal article" date="2015" name="BMC Genomics">
        <title>Genome mining reveals unlocked bioactive potential of marine Gram-negative bacteria.</title>
        <authorList>
            <person name="Machado H."/>
            <person name="Sonnenschein E.C."/>
            <person name="Melchiorsen J."/>
            <person name="Gram L."/>
        </authorList>
    </citation>
    <scope>NUCLEOTIDE SEQUENCE</scope>
    <source>
        <strain evidence="6">S2052</strain>
    </source>
</reference>
<dbReference type="Gene3D" id="1.20.1250.20">
    <property type="entry name" value="MFS general substrate transporter like domains"/>
    <property type="match status" value="1"/>
</dbReference>
<keyword evidence="3" id="KW-0812">Transmembrane</keyword>
<dbReference type="PROSITE" id="PS50850">
    <property type="entry name" value="MFS"/>
    <property type="match status" value="1"/>
</dbReference>
<dbReference type="GO" id="GO:0005886">
    <property type="term" value="C:plasma membrane"/>
    <property type="evidence" value="ECO:0007669"/>
    <property type="project" value="UniProtKB-SubCell"/>
</dbReference>
<keyword evidence="5" id="KW-0472">Membrane</keyword>